<dbReference type="Proteomes" id="UP001233999">
    <property type="component" value="Unassembled WGS sequence"/>
</dbReference>
<comment type="caution">
    <text evidence="1">The sequence shown here is derived from an EMBL/GenBank/DDBJ whole genome shotgun (WGS) entry which is preliminary data.</text>
</comment>
<organism evidence="1 2">
    <name type="scientific">Diploptera punctata</name>
    <name type="common">Pacific beetle cockroach</name>
    <dbReference type="NCBI Taxonomy" id="6984"/>
    <lineage>
        <taxon>Eukaryota</taxon>
        <taxon>Metazoa</taxon>
        <taxon>Ecdysozoa</taxon>
        <taxon>Arthropoda</taxon>
        <taxon>Hexapoda</taxon>
        <taxon>Insecta</taxon>
        <taxon>Pterygota</taxon>
        <taxon>Neoptera</taxon>
        <taxon>Polyneoptera</taxon>
        <taxon>Dictyoptera</taxon>
        <taxon>Blattodea</taxon>
        <taxon>Blaberoidea</taxon>
        <taxon>Blaberidae</taxon>
        <taxon>Diplopterinae</taxon>
        <taxon>Diploptera</taxon>
    </lineage>
</organism>
<sequence>DDYTATIQLLTCIRIDYTTLYKSSNCVNLLIVVMMLKKKWMLHLEEKKHPFFLGTNIIKYMRIKYMSNDEKKHRLLQALQQGGMCDVIPIYIQSKWATGRGFQGISHHCVRRKYARQLHSMRLQGERRRIRHEKIKSALEIEHIKKKQMLELKSLTLRINNEKGRHKKEMENLSN</sequence>
<keyword evidence="2" id="KW-1185">Reference proteome</keyword>
<dbReference type="AlphaFoldDB" id="A0AAD7ZEP2"/>
<proteinExistence type="predicted"/>
<name>A0AAD7ZEP2_DIPPU</name>
<reference evidence="1" key="1">
    <citation type="journal article" date="2023" name="IScience">
        <title>Live-bearing cockroach genome reveals convergent evolutionary mechanisms linked to viviparity in insects and beyond.</title>
        <authorList>
            <person name="Fouks B."/>
            <person name="Harrison M.C."/>
            <person name="Mikhailova A.A."/>
            <person name="Marchal E."/>
            <person name="English S."/>
            <person name="Carruthers M."/>
            <person name="Jennings E.C."/>
            <person name="Chiamaka E.L."/>
            <person name="Frigard R.A."/>
            <person name="Pippel M."/>
            <person name="Attardo G.M."/>
            <person name="Benoit J.B."/>
            <person name="Bornberg-Bauer E."/>
            <person name="Tobe S.S."/>
        </authorList>
    </citation>
    <scope>NUCLEOTIDE SEQUENCE</scope>
    <source>
        <strain evidence="1">Stay&amp;Tobe</strain>
    </source>
</reference>
<feature type="non-terminal residue" evidence="1">
    <location>
        <position position="1"/>
    </location>
</feature>
<protein>
    <submittedName>
        <fullName evidence="1">Uncharacterized protein</fullName>
    </submittedName>
</protein>
<reference evidence="1" key="2">
    <citation type="submission" date="2023-05" db="EMBL/GenBank/DDBJ databases">
        <authorList>
            <person name="Fouks B."/>
        </authorList>
    </citation>
    <scope>NUCLEOTIDE SEQUENCE</scope>
    <source>
        <strain evidence="1">Stay&amp;Tobe</strain>
        <tissue evidence="1">Testes</tissue>
    </source>
</reference>
<dbReference type="EMBL" id="JASPKZ010008794">
    <property type="protein sequence ID" value="KAJ9578986.1"/>
    <property type="molecule type" value="Genomic_DNA"/>
</dbReference>
<evidence type="ECO:0000313" key="1">
    <source>
        <dbReference type="EMBL" id="KAJ9578986.1"/>
    </source>
</evidence>
<gene>
    <name evidence="1" type="ORF">L9F63_024907</name>
</gene>
<accession>A0AAD7ZEP2</accession>
<evidence type="ECO:0000313" key="2">
    <source>
        <dbReference type="Proteomes" id="UP001233999"/>
    </source>
</evidence>